<dbReference type="GO" id="GO:0030288">
    <property type="term" value="C:outer membrane-bounded periplasmic space"/>
    <property type="evidence" value="ECO:0007669"/>
    <property type="project" value="TreeGrafter"/>
</dbReference>
<dbReference type="Pfam" id="PF13407">
    <property type="entry name" value="Peripla_BP_4"/>
    <property type="match status" value="1"/>
</dbReference>
<feature type="signal peptide" evidence="3">
    <location>
        <begin position="1"/>
        <end position="27"/>
    </location>
</feature>
<evidence type="ECO:0000313" key="5">
    <source>
        <dbReference type="EMBL" id="RGQ04262.1"/>
    </source>
</evidence>
<gene>
    <name evidence="5" type="ORF">DWZ12_10305</name>
</gene>
<dbReference type="InterPro" id="IPR025997">
    <property type="entry name" value="SBP_2_dom"/>
</dbReference>
<evidence type="ECO:0000256" key="3">
    <source>
        <dbReference type="SAM" id="SignalP"/>
    </source>
</evidence>
<protein>
    <submittedName>
        <fullName evidence="5">Sugar ABC transporter substrate-binding protein</fullName>
    </submittedName>
</protein>
<evidence type="ECO:0000313" key="6">
    <source>
        <dbReference type="Proteomes" id="UP000283585"/>
    </source>
</evidence>
<dbReference type="PANTHER" id="PTHR30036">
    <property type="entry name" value="D-XYLOSE-BINDING PERIPLASMIC PROTEIN"/>
    <property type="match status" value="1"/>
</dbReference>
<comment type="subcellular location">
    <subcellularLocation>
        <location evidence="1">Cell envelope</location>
    </subcellularLocation>
</comment>
<reference evidence="5 6" key="1">
    <citation type="submission" date="2018-08" db="EMBL/GenBank/DDBJ databases">
        <title>A genome reference for cultivated species of the human gut microbiota.</title>
        <authorList>
            <person name="Zou Y."/>
            <person name="Xue W."/>
            <person name="Luo G."/>
        </authorList>
    </citation>
    <scope>NUCLEOTIDE SEQUENCE [LARGE SCALE GENOMIC DNA]</scope>
    <source>
        <strain evidence="5 6">AF29-2BH</strain>
    </source>
</reference>
<dbReference type="InterPro" id="IPR028082">
    <property type="entry name" value="Peripla_BP_I"/>
</dbReference>
<feature type="domain" description="Periplasmic binding protein" evidence="4">
    <location>
        <begin position="41"/>
        <end position="295"/>
    </location>
</feature>
<evidence type="ECO:0000256" key="1">
    <source>
        <dbReference type="ARBA" id="ARBA00004196"/>
    </source>
</evidence>
<dbReference type="InterPro" id="IPR050555">
    <property type="entry name" value="Bact_Solute-Bind_Prot2"/>
</dbReference>
<name>A0A411ZN66_9FIRM</name>
<comment type="similarity">
    <text evidence="2">Belongs to the bacterial solute-binding protein 2 family.</text>
</comment>
<dbReference type="Proteomes" id="UP000283585">
    <property type="component" value="Unassembled WGS sequence"/>
</dbReference>
<organism evidence="5 6">
    <name type="scientific">Blautia obeum</name>
    <dbReference type="NCBI Taxonomy" id="40520"/>
    <lineage>
        <taxon>Bacteria</taxon>
        <taxon>Bacillati</taxon>
        <taxon>Bacillota</taxon>
        <taxon>Clostridia</taxon>
        <taxon>Lachnospirales</taxon>
        <taxon>Lachnospiraceae</taxon>
        <taxon>Blautia</taxon>
    </lineage>
</organism>
<sequence length="331" mass="35393">MKKRLLSVLLSAVMIGTIAGTAMPVMADDKEDIRVAGVVYLEDQFMKLMLAGYEAAADEAGVDYVYGNCSNDQAKETELINSYVAQNINGIAIAPLSEKSSVASLKAASEKGVKIALTDGTLEDSDFITVGYTSDQYQLGQSTGEAAKKFIEDELGGEAKIAVVQFKSLLPEKSSQRVNGFLDVVEKLDGVEVVADQDAWVQDDAVSVVSDILTANPDVNLIYAANEGGTVGATMAVKNVGKAGSVYTFGIDANEQLANMLLSDDNILQATTGQDSYTMGYNSMKDLISSIKGEETSIEEGTTEYVDGMLLERSDEDGINDYLERLSELSK</sequence>
<dbReference type="PANTHER" id="PTHR30036:SF7">
    <property type="entry name" value="ABC TRANSPORTER PERIPLASMIC-BINDING PROTEIN YPHF"/>
    <property type="match status" value="1"/>
</dbReference>
<proteinExistence type="inferred from homology"/>
<accession>A0A411ZN66</accession>
<keyword evidence="3" id="KW-0732">Signal</keyword>
<dbReference type="EMBL" id="QRSS01000011">
    <property type="protein sequence ID" value="RGQ04262.1"/>
    <property type="molecule type" value="Genomic_DNA"/>
</dbReference>
<feature type="chain" id="PRO_5019025865" evidence="3">
    <location>
        <begin position="28"/>
        <end position="331"/>
    </location>
</feature>
<comment type="caution">
    <text evidence="5">The sequence shown here is derived from an EMBL/GenBank/DDBJ whole genome shotgun (WGS) entry which is preliminary data.</text>
</comment>
<dbReference type="AlphaFoldDB" id="A0A411ZN66"/>
<dbReference type="Gene3D" id="3.40.50.2300">
    <property type="match status" value="2"/>
</dbReference>
<evidence type="ECO:0000259" key="4">
    <source>
        <dbReference type="Pfam" id="PF13407"/>
    </source>
</evidence>
<dbReference type="RefSeq" id="WP_118044741.1">
    <property type="nucleotide sequence ID" value="NZ_JADPEA010000001.1"/>
</dbReference>
<evidence type="ECO:0000256" key="2">
    <source>
        <dbReference type="ARBA" id="ARBA00007639"/>
    </source>
</evidence>
<dbReference type="SUPFAM" id="SSF53822">
    <property type="entry name" value="Periplasmic binding protein-like I"/>
    <property type="match status" value="1"/>
</dbReference>
<dbReference type="GO" id="GO:0030246">
    <property type="term" value="F:carbohydrate binding"/>
    <property type="evidence" value="ECO:0007669"/>
    <property type="project" value="TreeGrafter"/>
</dbReference>